<gene>
    <name evidence="2" type="ORF">LOOC260_117620</name>
</gene>
<dbReference type="HOGENOM" id="CLU_162718_0_0_9"/>
<accession>A0A0A1GZ38</accession>
<protein>
    <recommendedName>
        <fullName evidence="1">YdhG-like domain-containing protein</fullName>
    </recommendedName>
</protein>
<reference evidence="2 3" key="1">
    <citation type="submission" date="2014-11" db="EMBL/GenBank/DDBJ databases">
        <title>Complete genome sequence and analysis of Lactobacillus hokkaidonensis LOOC260T.</title>
        <authorList>
            <person name="Tanizawa Y."/>
            <person name="Tohno M."/>
            <person name="Kaminuma E."/>
            <person name="Nakamura Y."/>
            <person name="Arita M."/>
        </authorList>
    </citation>
    <scope>NUCLEOTIDE SEQUENCE [LARGE SCALE GENOMIC DNA]</scope>
    <source>
        <strain evidence="2 3">LOOC260</strain>
    </source>
</reference>
<dbReference type="RefSeq" id="WP_041094328.1">
    <property type="nucleotide sequence ID" value="NZ_AP014680.1"/>
</dbReference>
<dbReference type="STRING" id="1291742.LOOC260_117620"/>
<name>A0A0A1GZ38_9LACO</name>
<proteinExistence type="predicted"/>
<organism evidence="2 3">
    <name type="scientific">Paucilactobacillus hokkaidonensis JCM 18461</name>
    <dbReference type="NCBI Taxonomy" id="1291742"/>
    <lineage>
        <taxon>Bacteria</taxon>
        <taxon>Bacillati</taxon>
        <taxon>Bacillota</taxon>
        <taxon>Bacilli</taxon>
        <taxon>Lactobacillales</taxon>
        <taxon>Lactobacillaceae</taxon>
        <taxon>Paucilactobacillus</taxon>
    </lineage>
</organism>
<evidence type="ECO:0000313" key="3">
    <source>
        <dbReference type="Proteomes" id="UP000031620"/>
    </source>
</evidence>
<dbReference type="Gene3D" id="3.90.1150.200">
    <property type="match status" value="1"/>
</dbReference>
<evidence type="ECO:0000313" key="2">
    <source>
        <dbReference type="EMBL" id="BAP86268.1"/>
    </source>
</evidence>
<dbReference type="Pfam" id="PF08818">
    <property type="entry name" value="DUF1801"/>
    <property type="match status" value="1"/>
</dbReference>
<dbReference type="InterPro" id="IPR014922">
    <property type="entry name" value="YdhG-like"/>
</dbReference>
<feature type="domain" description="YdhG-like" evidence="1">
    <location>
        <begin position="16"/>
        <end position="111"/>
    </location>
</feature>
<dbReference type="KEGG" id="lho:LOOC260_117620"/>
<dbReference type="Proteomes" id="UP000031620">
    <property type="component" value="Chromosome"/>
</dbReference>
<dbReference type="SUPFAM" id="SSF159888">
    <property type="entry name" value="YdhG-like"/>
    <property type="match status" value="1"/>
</dbReference>
<dbReference type="EMBL" id="AP014680">
    <property type="protein sequence ID" value="BAP86268.1"/>
    <property type="molecule type" value="Genomic_DNA"/>
</dbReference>
<dbReference type="AlphaFoldDB" id="A0A0A1GZ38"/>
<evidence type="ECO:0000259" key="1">
    <source>
        <dbReference type="Pfam" id="PF08818"/>
    </source>
</evidence>
<sequence>MDTFAAFIEPIENPKQRARVIKVLQWVMDTFPQLKPRLAWNQPMFTDHGTFIIGFSISKKHMAATPEEAGIAHFTKEIEAAGIDHTKGIIRMPWNQPINYEILQKMIAFNIQDKAQLDKFWR</sequence>